<dbReference type="Gene3D" id="2.60.40.1230">
    <property type="match status" value="1"/>
</dbReference>
<evidence type="ECO:0000259" key="8">
    <source>
        <dbReference type="SMART" id="SM00809"/>
    </source>
</evidence>
<evidence type="ECO:0000256" key="1">
    <source>
        <dbReference type="ARBA" id="ARBA00004277"/>
    </source>
</evidence>
<feature type="domain" description="Clathrin adaptor alpha/beta/gamma-adaptin appendage Ig-like subdomain" evidence="8">
    <location>
        <begin position="718"/>
        <end position="831"/>
    </location>
</feature>
<dbReference type="InterPro" id="IPR012295">
    <property type="entry name" value="TBP_dom_sf"/>
</dbReference>
<comment type="function">
    <text evidence="7">Adaptins are components of the adaptor complexes which link clathrin to receptors in coated vesicles. Clathrin-associated protein complexes are believed to interact with the cytoplasmic tails of membrane proteins, leading to their selection and concentration.</text>
</comment>
<dbReference type="InterPro" id="IPR003164">
    <property type="entry name" value="Clathrin_a-adaptin_app_sub_C"/>
</dbReference>
<keyword evidence="10" id="KW-1185">Reference proteome</keyword>
<comment type="similarity">
    <text evidence="7">Belongs to the adaptor complexes large subunit family.</text>
</comment>
<dbReference type="InterPro" id="IPR009028">
    <property type="entry name" value="Coatomer/calthrin_app_sub_C"/>
</dbReference>
<evidence type="ECO:0000256" key="4">
    <source>
        <dbReference type="ARBA" id="ARBA00022927"/>
    </source>
</evidence>
<evidence type="ECO:0000256" key="7">
    <source>
        <dbReference type="PIRNR" id="PIRNR037091"/>
    </source>
</evidence>
<dbReference type="Gene3D" id="3.30.310.10">
    <property type="entry name" value="TATA-Binding Protein"/>
    <property type="match status" value="1"/>
</dbReference>
<accession>A0ABR3XLN6</accession>
<dbReference type="SMART" id="SM00809">
    <property type="entry name" value="Alpha_adaptinC2"/>
    <property type="match status" value="1"/>
</dbReference>
<dbReference type="EMBL" id="JAZHXJ010000070">
    <property type="protein sequence ID" value="KAL1876901.1"/>
    <property type="molecule type" value="Genomic_DNA"/>
</dbReference>
<sequence length="986" mass="110813">MASASSSGFLGRSSSGNSNMRGLVQFIADLRNARARELEEKRINKELANIRQKFKDGNLSGYHKKKYVCKLLYIYILGWNVDFGHLEAVNLISATKYSEKQIGYLAMTLFLHEKHELLHLVVNSIRKDLLDHNELFNCLALHAIANVGGREMGEALSSEVHRLLIAPTSKAFVKKKAALTLLRLYRKHPDIVQPQWAERIISLMDDTDLGVALSVTSLVMTLAQDNLEQYKGAYVKAASRLKRILIDGDYTSDYLYYKVPCPWIQVKLLRLLQYFPPSEDTHVREMIRESLQKILNLALETNKNVQQNNAQNAVLFEAINLIIHLDTEHTLMKQISSRLGRFIQSRETNVRYLGLEAMTHLAARADTLDPIKQHQDIIIGSLRDRDISVRRKGLDLLYSMCDATNARAIVGELLHYLQNADFAIREEMVLKIAILTEKYATDVQWYVDITLRLIAMAGDHVSDEVWQRVTQIVTNNEELQVYAARNTLQYVKLDHVHETLVKIGAYILGEFGHLIAEEKGCSPIEQFLALQSKLPACSPSTRAMILSCFIKFVNLFPEIKPQLVRTFEIYSHNLDSELQQRACEYLALANMPTDDLLRTVCDEMPPFPERQSALLSRLHKKHANTSDKRTWVVGGKDANSDVAELTMAKTGTLKRTVSTNGQANSNGTIHATNGQSAAADLAGLDMANLGPAEPKTTSKPPNLASAAHLSPGWEKGFNRLLLKTEGVLFEDGQIQVGVRSEYRGQMACLILYFTNKTPTVMSSFTTTLDLDESEKVNLTWDIKGLPDTTVSQGSQAQQVIVFEAKNVFEKIPTMRISYLAGALQAVTLKLPVTIHKFMDPAELTADDFFKRWKQIGPAPREAQEICGLRASKGNEREINEEFLRRVIEGFRWGLLEGVDPNKKNFVGASVLHTSQGGKFGCLMRLEPNYASQMVRLTIRATDETVPPVLLRLMVERISAGVSTAPERYIAPTPREISETFSNIMVQ</sequence>
<dbReference type="InterPro" id="IPR013041">
    <property type="entry name" value="Clathrin_app_Ig-like_sf"/>
</dbReference>
<proteinExistence type="inferred from homology"/>
<comment type="subcellular location">
    <subcellularLocation>
        <location evidence="1">Membrane</location>
        <location evidence="1">Coated pit</location>
        <topology evidence="1">Peripheral membrane protein</topology>
        <orientation evidence="1">Cytoplasmic side</orientation>
    </subcellularLocation>
</comment>
<dbReference type="Pfam" id="PF02883">
    <property type="entry name" value="Alpha_adaptinC2"/>
    <property type="match status" value="1"/>
</dbReference>
<dbReference type="Proteomes" id="UP001586593">
    <property type="component" value="Unassembled WGS sequence"/>
</dbReference>
<keyword evidence="3 7" id="KW-0254">Endocytosis</keyword>
<keyword evidence="5 7" id="KW-0472">Membrane</keyword>
<keyword evidence="6 7" id="KW-0168">Coated pit</keyword>
<dbReference type="InterPro" id="IPR050840">
    <property type="entry name" value="Adaptor_Complx_Large_Subunit"/>
</dbReference>
<dbReference type="Pfam" id="PF02296">
    <property type="entry name" value="Alpha_adaptin_C"/>
    <property type="match status" value="1"/>
</dbReference>
<keyword evidence="2 7" id="KW-0813">Transport</keyword>
<evidence type="ECO:0000256" key="6">
    <source>
        <dbReference type="ARBA" id="ARBA00023176"/>
    </source>
</evidence>
<reference evidence="9 10" key="1">
    <citation type="journal article" date="2024" name="Commun. Biol.">
        <title>Comparative genomic analysis of thermophilic fungi reveals convergent evolutionary adaptations and gene losses.</title>
        <authorList>
            <person name="Steindorff A.S."/>
            <person name="Aguilar-Pontes M.V."/>
            <person name="Robinson A.J."/>
            <person name="Andreopoulos B."/>
            <person name="LaButti K."/>
            <person name="Kuo A."/>
            <person name="Mondo S."/>
            <person name="Riley R."/>
            <person name="Otillar R."/>
            <person name="Haridas S."/>
            <person name="Lipzen A."/>
            <person name="Grimwood J."/>
            <person name="Schmutz J."/>
            <person name="Clum A."/>
            <person name="Reid I.D."/>
            <person name="Moisan M.C."/>
            <person name="Butler G."/>
            <person name="Nguyen T.T.M."/>
            <person name="Dewar K."/>
            <person name="Conant G."/>
            <person name="Drula E."/>
            <person name="Henrissat B."/>
            <person name="Hansel C."/>
            <person name="Singer S."/>
            <person name="Hutchinson M.I."/>
            <person name="de Vries R.P."/>
            <person name="Natvig D.O."/>
            <person name="Powell A.J."/>
            <person name="Tsang A."/>
            <person name="Grigoriev I.V."/>
        </authorList>
    </citation>
    <scope>NUCLEOTIDE SEQUENCE [LARGE SCALE GENOMIC DNA]</scope>
    <source>
        <strain evidence="9 10">ATCC 24622</strain>
    </source>
</reference>
<dbReference type="SUPFAM" id="SSF48371">
    <property type="entry name" value="ARM repeat"/>
    <property type="match status" value="1"/>
</dbReference>
<dbReference type="InterPro" id="IPR016024">
    <property type="entry name" value="ARM-type_fold"/>
</dbReference>
<keyword evidence="4 7" id="KW-0653">Protein transport</keyword>
<organism evidence="9 10">
    <name type="scientific">Phialemonium thermophilum</name>
    <dbReference type="NCBI Taxonomy" id="223376"/>
    <lineage>
        <taxon>Eukaryota</taxon>
        <taxon>Fungi</taxon>
        <taxon>Dikarya</taxon>
        <taxon>Ascomycota</taxon>
        <taxon>Pezizomycotina</taxon>
        <taxon>Sordariomycetes</taxon>
        <taxon>Sordariomycetidae</taxon>
        <taxon>Cephalothecales</taxon>
        <taxon>Cephalothecaceae</taxon>
        <taxon>Phialemonium</taxon>
    </lineage>
</organism>
<protein>
    <recommendedName>
        <fullName evidence="7">AP-2 complex subunit alpha</fullName>
    </recommendedName>
</protein>
<dbReference type="InterPro" id="IPR002553">
    <property type="entry name" value="Clathrin/coatomer_adapt-like_N"/>
</dbReference>
<dbReference type="PIRSF" id="PIRSF037091">
    <property type="entry name" value="AP2_complex_alpha"/>
    <property type="match status" value="1"/>
</dbReference>
<dbReference type="InterPro" id="IPR008152">
    <property type="entry name" value="Clathrin_a/b/g-adaptin_app_Ig"/>
</dbReference>
<dbReference type="SUPFAM" id="SSF55711">
    <property type="entry name" value="Subdomain of clathrin and coatomer appendage domain"/>
    <property type="match status" value="1"/>
</dbReference>
<evidence type="ECO:0000313" key="9">
    <source>
        <dbReference type="EMBL" id="KAL1876901.1"/>
    </source>
</evidence>
<evidence type="ECO:0000256" key="2">
    <source>
        <dbReference type="ARBA" id="ARBA00022448"/>
    </source>
</evidence>
<evidence type="ECO:0000256" key="3">
    <source>
        <dbReference type="ARBA" id="ARBA00022583"/>
    </source>
</evidence>
<dbReference type="Pfam" id="PF01602">
    <property type="entry name" value="Adaptin_N"/>
    <property type="match status" value="1"/>
</dbReference>
<comment type="caution">
    <text evidence="9">The sequence shown here is derived from an EMBL/GenBank/DDBJ whole genome shotgun (WGS) entry which is preliminary data.</text>
</comment>
<evidence type="ECO:0000313" key="10">
    <source>
        <dbReference type="Proteomes" id="UP001586593"/>
    </source>
</evidence>
<evidence type="ECO:0000256" key="5">
    <source>
        <dbReference type="ARBA" id="ARBA00023136"/>
    </source>
</evidence>
<dbReference type="InterPro" id="IPR011989">
    <property type="entry name" value="ARM-like"/>
</dbReference>
<dbReference type="InterPro" id="IPR017104">
    <property type="entry name" value="AP2_complex_asu"/>
</dbReference>
<gene>
    <name evidence="9" type="ORF">VTK73DRAFT_8978</name>
</gene>
<dbReference type="SUPFAM" id="SSF49348">
    <property type="entry name" value="Clathrin adaptor appendage domain"/>
    <property type="match status" value="1"/>
</dbReference>
<dbReference type="PANTHER" id="PTHR22780">
    <property type="entry name" value="ADAPTIN, ALPHA/GAMMA/EPSILON"/>
    <property type="match status" value="1"/>
</dbReference>
<name>A0ABR3XLN6_9PEZI</name>
<dbReference type="Gene3D" id="1.25.10.10">
    <property type="entry name" value="Leucine-rich Repeat Variant"/>
    <property type="match status" value="1"/>
</dbReference>